<evidence type="ECO:0000256" key="4">
    <source>
        <dbReference type="ARBA" id="ARBA00012564"/>
    </source>
</evidence>
<evidence type="ECO:0000256" key="5">
    <source>
        <dbReference type="ARBA" id="ARBA00015611"/>
    </source>
</evidence>
<dbReference type="AlphaFoldDB" id="A0A562L2A1"/>
<keyword evidence="6" id="KW-0963">Cytoplasm</keyword>
<organism evidence="16 17">
    <name type="scientific">Luteimonas cucumeris</name>
    <dbReference type="NCBI Taxonomy" id="985012"/>
    <lineage>
        <taxon>Bacteria</taxon>
        <taxon>Pseudomonadati</taxon>
        <taxon>Pseudomonadota</taxon>
        <taxon>Gammaproteobacteria</taxon>
        <taxon>Lysobacterales</taxon>
        <taxon>Lysobacteraceae</taxon>
        <taxon>Luteimonas</taxon>
    </lineage>
</organism>
<dbReference type="FunFam" id="3.30.2010.30:FF:000001">
    <property type="entry name" value="Leukotriene A(4) hydrolase"/>
    <property type="match status" value="1"/>
</dbReference>
<keyword evidence="9" id="KW-0378">Hydrolase</keyword>
<dbReference type="Gene3D" id="3.30.2010.30">
    <property type="match status" value="1"/>
</dbReference>
<dbReference type="EC" id="3.4.11.2" evidence="4"/>
<dbReference type="SUPFAM" id="SSF48371">
    <property type="entry name" value="ARM repeat"/>
    <property type="match status" value="1"/>
</dbReference>
<comment type="similarity">
    <text evidence="3">Belongs to the peptidase M1 family.</text>
</comment>
<dbReference type="InterPro" id="IPR042097">
    <property type="entry name" value="Aminopeptidase_N-like_N_sf"/>
</dbReference>
<evidence type="ECO:0000256" key="7">
    <source>
        <dbReference type="ARBA" id="ARBA00022670"/>
    </source>
</evidence>
<dbReference type="Pfam" id="PF01433">
    <property type="entry name" value="Peptidase_M1"/>
    <property type="match status" value="1"/>
</dbReference>
<feature type="active site" description="Proton acceptor" evidence="12">
    <location>
        <position position="328"/>
    </location>
</feature>
<feature type="active site" description="Proton donor" evidence="12">
    <location>
        <position position="414"/>
    </location>
</feature>
<feature type="domain" description="Peptidase M1 leukotriene A4 hydrolase/aminopeptidase C-terminal" evidence="15">
    <location>
        <begin position="493"/>
        <end position="632"/>
    </location>
</feature>
<dbReference type="InterPro" id="IPR001930">
    <property type="entry name" value="Peptidase_M1"/>
</dbReference>
<feature type="binding site" evidence="13">
    <location>
        <begin position="171"/>
        <end position="173"/>
    </location>
    <ligand>
        <name>a peptide</name>
        <dbReference type="ChEBI" id="CHEBI:60466"/>
    </ligand>
</feature>
<evidence type="ECO:0000313" key="16">
    <source>
        <dbReference type="EMBL" id="TWI01790.1"/>
    </source>
</evidence>
<sequence>MRLPILVSCLAIVLAGGCARESATDPSSTAKQDAAVLPARNHDENSYAQPDKVKIADLALDLGLDFDKKEIAGTATYTLDWLDKSARQLVLDTRDLTIEKVEGEGADAQWQPLKFALAPRDDKYGSKLTIETPQQFPRVRVTYRTSPQASGLQWLEPGMTEGKQLPFMFSQSQAIHARSWVPLQDTPSVRFTYSAHVRSRPDVMVAMSADNDPQGARDGDYTFKMPQKIPSYLLAIAAGDLVFEPISERSGVWAEPAMAKKAAAEFVDTEKMIATTEQLYGPYRWGRYDILVLPPSFPFGGMENPRLTFATPTVVVGDKSLVSLVAHELAHSWSGNLVTNASWKDIWLNEGFTSYVENRIVEAVYGKEFAEMERAISQFGLQQEIKDLSPEQQALALPPLTDKDPDEALTDVAYIKGAWFLSWLESRFGRETFDAFLKSYFDHFAFQSISTDQFVEYLKANLIAKMPNRVTDAELDAWLNQPGIPTFAEKAQSRRFSIVDSARLAWLGSGELPSPSVTGAWSTQEWVRFLEAMPETLKPEQLAQLDSAFHFTGTPNGEIAQRWYPLAVRSGYAEARPAMADFLQRIGRRKLIMPTYEALAATPEGLAFAQDVFARARPGYHPITTGSVEALLARAKPAAAAPGQAPPAN</sequence>
<evidence type="ECO:0000313" key="17">
    <source>
        <dbReference type="Proteomes" id="UP000315167"/>
    </source>
</evidence>
<evidence type="ECO:0000256" key="14">
    <source>
        <dbReference type="PIRSR" id="PIRSR634015-3"/>
    </source>
</evidence>
<evidence type="ECO:0000256" key="8">
    <source>
        <dbReference type="ARBA" id="ARBA00022723"/>
    </source>
</evidence>
<evidence type="ECO:0000256" key="12">
    <source>
        <dbReference type="PIRSR" id="PIRSR634015-1"/>
    </source>
</evidence>
<evidence type="ECO:0000256" key="6">
    <source>
        <dbReference type="ARBA" id="ARBA00022490"/>
    </source>
</evidence>
<dbReference type="InterPro" id="IPR015211">
    <property type="entry name" value="Peptidase_M1_C"/>
</dbReference>
<keyword evidence="10 14" id="KW-0862">Zinc</keyword>
<dbReference type="GO" id="GO:0005737">
    <property type="term" value="C:cytoplasm"/>
    <property type="evidence" value="ECO:0007669"/>
    <property type="project" value="UniProtKB-SubCell"/>
</dbReference>
<evidence type="ECO:0000259" key="15">
    <source>
        <dbReference type="SMART" id="SM01263"/>
    </source>
</evidence>
<dbReference type="GO" id="GO:0008270">
    <property type="term" value="F:zinc ion binding"/>
    <property type="evidence" value="ECO:0007669"/>
    <property type="project" value="InterPro"/>
</dbReference>
<dbReference type="SMART" id="SM01263">
    <property type="entry name" value="Leuk-A4-hydro_C"/>
    <property type="match status" value="1"/>
</dbReference>
<keyword evidence="7" id="KW-0645">Protease</keyword>
<dbReference type="OrthoDB" id="100605at2"/>
<evidence type="ECO:0000256" key="10">
    <source>
        <dbReference type="ARBA" id="ARBA00022833"/>
    </source>
</evidence>
<dbReference type="PRINTS" id="PR00756">
    <property type="entry name" value="ALADIPTASE"/>
</dbReference>
<comment type="caution">
    <text evidence="16">The sequence shown here is derived from an EMBL/GenBank/DDBJ whole genome shotgun (WGS) entry which is preliminary data.</text>
</comment>
<dbReference type="SUPFAM" id="SSF55486">
    <property type="entry name" value="Metalloproteases ('zincins'), catalytic domain"/>
    <property type="match status" value="1"/>
</dbReference>
<evidence type="ECO:0000256" key="2">
    <source>
        <dbReference type="ARBA" id="ARBA00004496"/>
    </source>
</evidence>
<dbReference type="GO" id="GO:0006508">
    <property type="term" value="P:proteolysis"/>
    <property type="evidence" value="ECO:0007669"/>
    <property type="project" value="UniProtKB-KW"/>
</dbReference>
<keyword evidence="8 14" id="KW-0479">Metal-binding</keyword>
<evidence type="ECO:0000256" key="3">
    <source>
        <dbReference type="ARBA" id="ARBA00010136"/>
    </source>
</evidence>
<comment type="subcellular location">
    <subcellularLocation>
        <location evidence="2">Cytoplasm</location>
    </subcellularLocation>
</comment>
<gene>
    <name evidence="16" type="ORF">IP90_02350</name>
</gene>
<dbReference type="InterPro" id="IPR049980">
    <property type="entry name" value="LTA4H_cat"/>
</dbReference>
<feature type="binding site" evidence="13">
    <location>
        <begin position="298"/>
        <end position="303"/>
    </location>
    <ligand>
        <name>a peptide</name>
        <dbReference type="ChEBI" id="CHEBI:60466"/>
    </ligand>
</feature>
<dbReference type="SUPFAM" id="SSF63737">
    <property type="entry name" value="Leukotriene A4 hydrolase N-terminal domain"/>
    <property type="match status" value="1"/>
</dbReference>
<dbReference type="CDD" id="cd09599">
    <property type="entry name" value="M1_LTA4H"/>
    <property type="match status" value="1"/>
</dbReference>
<proteinExistence type="inferred from homology"/>
<keyword evidence="11" id="KW-0482">Metalloprotease</keyword>
<comment type="cofactor">
    <cofactor evidence="14">
        <name>Zn(2+)</name>
        <dbReference type="ChEBI" id="CHEBI:29105"/>
    </cofactor>
    <text evidence="14">Binds 1 zinc ion per subunit.</text>
</comment>
<dbReference type="PROSITE" id="PS51257">
    <property type="entry name" value="PROKAR_LIPOPROTEIN"/>
    <property type="match status" value="1"/>
</dbReference>
<dbReference type="RefSeq" id="WP_144899838.1">
    <property type="nucleotide sequence ID" value="NZ_VLKN01000005.1"/>
</dbReference>
<dbReference type="Gene3D" id="2.60.40.1730">
    <property type="entry name" value="tricorn interacting facor f3 domain"/>
    <property type="match status" value="1"/>
</dbReference>
<dbReference type="InterPro" id="IPR038502">
    <property type="entry name" value="M1_LTA-4_hydro/amino_C_sf"/>
</dbReference>
<feature type="binding site" evidence="14">
    <location>
        <position position="327"/>
    </location>
    <ligand>
        <name>Zn(2+)</name>
        <dbReference type="ChEBI" id="CHEBI:29105"/>
        <note>catalytic</note>
    </ligand>
</feature>
<dbReference type="InterPro" id="IPR034015">
    <property type="entry name" value="M1_LTA4H"/>
</dbReference>
<keyword evidence="17" id="KW-1185">Reference proteome</keyword>
<evidence type="ECO:0000256" key="11">
    <source>
        <dbReference type="ARBA" id="ARBA00023049"/>
    </source>
</evidence>
<dbReference type="GO" id="GO:0008237">
    <property type="term" value="F:metallopeptidase activity"/>
    <property type="evidence" value="ECO:0007669"/>
    <property type="project" value="UniProtKB-KW"/>
</dbReference>
<comment type="catalytic activity">
    <reaction evidence="1">
        <text>Release of an N-terminal amino acid, Xaa-|-Yaa- from a peptide, amide or arylamide. Xaa is preferably Ala, but may be most amino acids including Pro (slow action). When a terminal hydrophobic residue is followed by a prolyl residue, the two may be released as an intact Xaa-Pro dipeptide.</text>
        <dbReference type="EC" id="3.4.11.2"/>
    </reaction>
</comment>
<evidence type="ECO:0000256" key="13">
    <source>
        <dbReference type="PIRSR" id="PIRSR634015-2"/>
    </source>
</evidence>
<dbReference type="EMBL" id="VLKN01000005">
    <property type="protein sequence ID" value="TWI01790.1"/>
    <property type="molecule type" value="Genomic_DNA"/>
</dbReference>
<evidence type="ECO:0000256" key="1">
    <source>
        <dbReference type="ARBA" id="ARBA00000098"/>
    </source>
</evidence>
<dbReference type="PANTHER" id="PTHR45726">
    <property type="entry name" value="LEUKOTRIENE A-4 HYDROLASE"/>
    <property type="match status" value="1"/>
</dbReference>
<dbReference type="InterPro" id="IPR016024">
    <property type="entry name" value="ARM-type_fold"/>
</dbReference>
<dbReference type="Gene3D" id="1.10.390.10">
    <property type="entry name" value="Neutral Protease Domain 2"/>
    <property type="match status" value="1"/>
</dbReference>
<feature type="binding site" evidence="14">
    <location>
        <position position="331"/>
    </location>
    <ligand>
        <name>Zn(2+)</name>
        <dbReference type="ChEBI" id="CHEBI:29105"/>
        <note>catalytic</note>
    </ligand>
</feature>
<reference evidence="16 17" key="1">
    <citation type="journal article" date="2015" name="Stand. Genomic Sci.">
        <title>Genomic Encyclopedia of Bacterial and Archaeal Type Strains, Phase III: the genomes of soil and plant-associated and newly described type strains.</title>
        <authorList>
            <person name="Whitman W.B."/>
            <person name="Woyke T."/>
            <person name="Klenk H.P."/>
            <person name="Zhou Y."/>
            <person name="Lilburn T.G."/>
            <person name="Beck B.J."/>
            <person name="De Vos P."/>
            <person name="Vandamme P."/>
            <person name="Eisen J.A."/>
            <person name="Garrity G."/>
            <person name="Hugenholtz P."/>
            <person name="Kyrpides N.C."/>
        </authorList>
    </citation>
    <scope>NUCLEOTIDE SEQUENCE [LARGE SCALE GENOMIC DNA]</scope>
    <source>
        <strain evidence="16 17">CGMCC 1.10821</strain>
    </source>
</reference>
<name>A0A562L2A1_9GAMM</name>
<evidence type="ECO:0000256" key="9">
    <source>
        <dbReference type="ARBA" id="ARBA00022801"/>
    </source>
</evidence>
<dbReference type="PANTHER" id="PTHR45726:SF3">
    <property type="entry name" value="LEUKOTRIENE A-4 HYDROLASE"/>
    <property type="match status" value="1"/>
</dbReference>
<feature type="binding site" evidence="14">
    <location>
        <position position="350"/>
    </location>
    <ligand>
        <name>Zn(2+)</name>
        <dbReference type="ChEBI" id="CHEBI:29105"/>
        <note>catalytic</note>
    </ligand>
</feature>
<dbReference type="Pfam" id="PF09127">
    <property type="entry name" value="Leuk-A4-hydro_C"/>
    <property type="match status" value="1"/>
</dbReference>
<protein>
    <recommendedName>
        <fullName evidence="5">Aminopeptidase N</fullName>
        <ecNumber evidence="4">3.4.11.2</ecNumber>
    </recommendedName>
</protein>
<dbReference type="InterPro" id="IPR045357">
    <property type="entry name" value="Aminopeptidase_N-like_N"/>
</dbReference>
<accession>A0A562L2A1</accession>
<dbReference type="Gene3D" id="1.25.40.320">
    <property type="entry name" value="Peptidase M1, leukotriene A4 hydrolase/aminopeptidase C-terminal domain"/>
    <property type="match status" value="1"/>
</dbReference>
<dbReference type="InterPro" id="IPR027268">
    <property type="entry name" value="Peptidase_M4/M1_CTD_sf"/>
</dbReference>
<dbReference type="Pfam" id="PF17900">
    <property type="entry name" value="Peptidase_M1_N"/>
    <property type="match status" value="1"/>
</dbReference>
<dbReference type="InterPro" id="IPR014782">
    <property type="entry name" value="Peptidase_M1_dom"/>
</dbReference>
<dbReference type="GO" id="GO:0016285">
    <property type="term" value="F:alanyl aminopeptidase activity"/>
    <property type="evidence" value="ECO:0007669"/>
    <property type="project" value="UniProtKB-EC"/>
</dbReference>
<feature type="binding site" evidence="13">
    <location>
        <begin position="588"/>
        <end position="590"/>
    </location>
    <ligand>
        <name>a peptide</name>
        <dbReference type="ChEBI" id="CHEBI:60466"/>
    </ligand>
</feature>
<keyword evidence="16" id="KW-0031">Aminopeptidase</keyword>
<dbReference type="Proteomes" id="UP000315167">
    <property type="component" value="Unassembled WGS sequence"/>
</dbReference>